<evidence type="ECO:0000259" key="1">
    <source>
        <dbReference type="Pfam" id="PF08874"/>
    </source>
</evidence>
<organism evidence="3 4">
    <name type="scientific">Variimorphobacter saccharofermentans</name>
    <dbReference type="NCBI Taxonomy" id="2755051"/>
    <lineage>
        <taxon>Bacteria</taxon>
        <taxon>Bacillati</taxon>
        <taxon>Bacillota</taxon>
        <taxon>Clostridia</taxon>
        <taxon>Lachnospirales</taxon>
        <taxon>Lachnospiraceae</taxon>
        <taxon>Variimorphobacter</taxon>
    </lineage>
</organism>
<name>A0A839K1C6_9FIRM</name>
<evidence type="ECO:0000313" key="4">
    <source>
        <dbReference type="Proteomes" id="UP000574276"/>
    </source>
</evidence>
<dbReference type="Proteomes" id="UP000574276">
    <property type="component" value="Unassembled WGS sequence"/>
</dbReference>
<evidence type="ECO:0000259" key="2">
    <source>
        <dbReference type="Pfam" id="PF12395"/>
    </source>
</evidence>
<feature type="domain" description="DUF1835" evidence="1">
    <location>
        <begin position="66"/>
        <end position="163"/>
    </location>
</feature>
<keyword evidence="4" id="KW-1185">Reference proteome</keyword>
<sequence length="304" mass="34800">MYIFLIEGEAMLEVVFSDSEKGSMKVAKNYNAKTMLGGAIGYIGKKPTKAELGKHFEGQAIGGNSQDVVNIGFSLDIGDISGEIDGHERQNIFRKLWGRFEVDNKEQERFFRNQRKDMEKLLSAAKDGIPIRIWKSNTPYSACGFHFVCHLLKNIDCDIRVVSLPEYKPISENEIAEYNHWGEVAAGKFYQFLSLEKQLTKIEKRIIGDRWHDLMVENAPLRAIINGKLTSVPENFYDFIIMNNLPDSDFIMARLIGKLLGEYRLGISDSWYALRIEKMIKENKLIVVEEKDPSHPYGKVVRKV</sequence>
<dbReference type="AlphaFoldDB" id="A0A839K1C6"/>
<reference evidence="3 4" key="1">
    <citation type="submission" date="2020-07" db="EMBL/GenBank/DDBJ databases">
        <title>Characterization and genome sequencing of isolate MD1, a novel member within the family Lachnospiraceae.</title>
        <authorList>
            <person name="Rettenmaier R."/>
            <person name="Di Bello L."/>
            <person name="Zinser C."/>
            <person name="Scheitz K."/>
            <person name="Liebl W."/>
            <person name="Zverlov V."/>
        </authorList>
    </citation>
    <scope>NUCLEOTIDE SEQUENCE [LARGE SCALE GENOMIC DNA]</scope>
    <source>
        <strain evidence="3 4">MD1</strain>
    </source>
</reference>
<dbReference type="InterPro" id="IPR022123">
    <property type="entry name" value="DUF3658"/>
</dbReference>
<dbReference type="Pfam" id="PF08874">
    <property type="entry name" value="DUF1835"/>
    <property type="match status" value="1"/>
</dbReference>
<feature type="domain" description="DUF3658" evidence="2">
    <location>
        <begin position="193"/>
        <end position="291"/>
    </location>
</feature>
<comment type="caution">
    <text evidence="3">The sequence shown here is derived from an EMBL/GenBank/DDBJ whole genome shotgun (WGS) entry which is preliminary data.</text>
</comment>
<dbReference type="RefSeq" id="WP_228353187.1">
    <property type="nucleotide sequence ID" value="NZ_JACEGA010000001.1"/>
</dbReference>
<dbReference type="Pfam" id="PF12395">
    <property type="entry name" value="DUF3658"/>
    <property type="match status" value="1"/>
</dbReference>
<protein>
    <submittedName>
        <fullName evidence="3">DUF1835 domain-containing protein</fullName>
    </submittedName>
</protein>
<proteinExistence type="predicted"/>
<evidence type="ECO:0000313" key="3">
    <source>
        <dbReference type="EMBL" id="MBB2183554.1"/>
    </source>
</evidence>
<accession>A0A839K1C6</accession>
<gene>
    <name evidence="3" type="ORF">H0486_11780</name>
</gene>
<dbReference type="InterPro" id="IPR014973">
    <property type="entry name" value="DUF1835"/>
</dbReference>
<dbReference type="EMBL" id="JACEGA010000001">
    <property type="protein sequence ID" value="MBB2183554.1"/>
    <property type="molecule type" value="Genomic_DNA"/>
</dbReference>